<comment type="caution">
    <text evidence="2">The sequence shown here is derived from an EMBL/GenBank/DDBJ whole genome shotgun (WGS) entry which is preliminary data.</text>
</comment>
<dbReference type="Proteomes" id="UP000325313">
    <property type="component" value="Unassembled WGS sequence"/>
</dbReference>
<evidence type="ECO:0000313" key="1">
    <source>
        <dbReference type="EMBL" id="KAA1083025.1"/>
    </source>
</evidence>
<dbReference type="Proteomes" id="UP000324748">
    <property type="component" value="Unassembled WGS sequence"/>
</dbReference>
<keyword evidence="3" id="KW-1185">Reference proteome</keyword>
<evidence type="ECO:0000313" key="3">
    <source>
        <dbReference type="Proteomes" id="UP000324748"/>
    </source>
</evidence>
<reference evidence="3 4" key="1">
    <citation type="submission" date="2019-05" db="EMBL/GenBank/DDBJ databases">
        <title>Emergence of the Ug99 lineage of the wheat stem rust pathogen through somatic hybridization.</title>
        <authorList>
            <person name="Li F."/>
            <person name="Upadhyaya N.M."/>
            <person name="Sperschneider J."/>
            <person name="Matny O."/>
            <person name="Nguyen-Phuc H."/>
            <person name="Mago R."/>
            <person name="Raley C."/>
            <person name="Miller M.E."/>
            <person name="Silverstein K.A.T."/>
            <person name="Henningsen E."/>
            <person name="Hirsch C.D."/>
            <person name="Visser B."/>
            <person name="Pretorius Z.A."/>
            <person name="Steffenson B.J."/>
            <person name="Schwessinger B."/>
            <person name="Dodds P.N."/>
            <person name="Figueroa M."/>
        </authorList>
    </citation>
    <scope>NUCLEOTIDE SEQUENCE [LARGE SCALE GENOMIC DNA]</scope>
    <source>
        <strain evidence="1">21-0</strain>
        <strain evidence="2 4">Ug99</strain>
    </source>
</reference>
<name>A0A5B0RE64_PUCGR</name>
<evidence type="ECO:0000313" key="4">
    <source>
        <dbReference type="Proteomes" id="UP000325313"/>
    </source>
</evidence>
<accession>A0A5B0RE64</accession>
<sequence>MESVESSDQDTVNWLLATMKRMRCVHRYRIASGVYCIASQGAMRVPASHCPHRHN</sequence>
<dbReference type="EMBL" id="VSWC01000119">
    <property type="protein sequence ID" value="KAA1083025.1"/>
    <property type="molecule type" value="Genomic_DNA"/>
</dbReference>
<protein>
    <submittedName>
        <fullName evidence="2">Uncharacterized protein</fullName>
    </submittedName>
</protein>
<dbReference type="AlphaFoldDB" id="A0A5B0RE64"/>
<proteinExistence type="predicted"/>
<gene>
    <name evidence="1" type="ORF">PGT21_023117</name>
    <name evidence="2" type="ORF">PGTUg99_023285</name>
</gene>
<dbReference type="EMBL" id="VDEP01000205">
    <property type="protein sequence ID" value="KAA1124040.1"/>
    <property type="molecule type" value="Genomic_DNA"/>
</dbReference>
<organism evidence="2 4">
    <name type="scientific">Puccinia graminis f. sp. tritici</name>
    <dbReference type="NCBI Taxonomy" id="56615"/>
    <lineage>
        <taxon>Eukaryota</taxon>
        <taxon>Fungi</taxon>
        <taxon>Dikarya</taxon>
        <taxon>Basidiomycota</taxon>
        <taxon>Pucciniomycotina</taxon>
        <taxon>Pucciniomycetes</taxon>
        <taxon>Pucciniales</taxon>
        <taxon>Pucciniaceae</taxon>
        <taxon>Puccinia</taxon>
    </lineage>
</organism>
<evidence type="ECO:0000313" key="2">
    <source>
        <dbReference type="EMBL" id="KAA1124040.1"/>
    </source>
</evidence>